<feature type="compositionally biased region" description="Basic and acidic residues" evidence="1">
    <location>
        <begin position="254"/>
        <end position="292"/>
    </location>
</feature>
<name>A0A1A9ZCK0_GLOPL</name>
<keyword evidence="2" id="KW-0732">Signal</keyword>
<evidence type="ECO:0008006" key="5">
    <source>
        <dbReference type="Google" id="ProtNLM"/>
    </source>
</evidence>
<accession>A0A1A9ZCK0</accession>
<evidence type="ECO:0000256" key="2">
    <source>
        <dbReference type="SAM" id="SignalP"/>
    </source>
</evidence>
<organism evidence="3 4">
    <name type="scientific">Glossina pallidipes</name>
    <name type="common">Tsetse fly</name>
    <dbReference type="NCBI Taxonomy" id="7398"/>
    <lineage>
        <taxon>Eukaryota</taxon>
        <taxon>Metazoa</taxon>
        <taxon>Ecdysozoa</taxon>
        <taxon>Arthropoda</taxon>
        <taxon>Hexapoda</taxon>
        <taxon>Insecta</taxon>
        <taxon>Pterygota</taxon>
        <taxon>Neoptera</taxon>
        <taxon>Endopterygota</taxon>
        <taxon>Diptera</taxon>
        <taxon>Brachycera</taxon>
        <taxon>Muscomorpha</taxon>
        <taxon>Hippoboscoidea</taxon>
        <taxon>Glossinidae</taxon>
        <taxon>Glossina</taxon>
    </lineage>
</organism>
<reference evidence="4" key="1">
    <citation type="submission" date="2014-03" db="EMBL/GenBank/DDBJ databases">
        <authorList>
            <person name="Aksoy S."/>
            <person name="Warren W."/>
            <person name="Wilson R.K."/>
        </authorList>
    </citation>
    <scope>NUCLEOTIDE SEQUENCE [LARGE SCALE GENOMIC DNA]</scope>
    <source>
        <strain evidence="4">IAEA</strain>
    </source>
</reference>
<dbReference type="AlphaFoldDB" id="A0A1A9ZCK0"/>
<evidence type="ECO:0000256" key="1">
    <source>
        <dbReference type="SAM" id="MobiDB-lite"/>
    </source>
</evidence>
<protein>
    <recommendedName>
        <fullName evidence="5">Sushi domain-containing protein</fullName>
    </recommendedName>
</protein>
<dbReference type="EnsemblMetazoa" id="GPAI010572-RA">
    <property type="protein sequence ID" value="GPAI010572-PA"/>
    <property type="gene ID" value="GPAI010572"/>
</dbReference>
<sequence length="437" mass="47979">MASKIRDYIKLLMVTLFLTLPRASRGNCSQGYIQAGNTCVVQDPRCPQSHVYFNGVCNAITQNVCTASEISINNGCCPIACVTNCVQQQTCYCCGISNYISPCVQQSTCCTSTICANPTSCPPTCHPSGTSTVSPVTPLPPNGSSTPVSPTLPPVNPDDCPSGTVKIGGKCHTFYCPKGTVLKNGRCLVIECPDGTVWTGFSCSPVKPIEHNIVFNHTVTSHFNGTKTDIAIHRVNNLAVDASVTLQLPSKHGHSGDDYHYDDDRSDCDDSKSDEVDGSGDKCGTDDSHERGTNTTNTATNTTQKCCIVRSPRVCEKKDGRWSCHNRRKYLCGKICVAPMVYLRPPRMHYQHPWMVMPPMSANCQTAGMCPPVRDYHDCSGCSGGHMEFCSTYCYRYNCTSHRCRFYDQRQYCFYYPGSFGCQEADGCYETWCSNAM</sequence>
<proteinExistence type="predicted"/>
<reference evidence="3" key="2">
    <citation type="submission" date="2020-05" db="UniProtKB">
        <authorList>
            <consortium name="EnsemblMetazoa"/>
        </authorList>
    </citation>
    <scope>IDENTIFICATION</scope>
    <source>
        <strain evidence="3">IAEA</strain>
    </source>
</reference>
<dbReference type="Proteomes" id="UP000092445">
    <property type="component" value="Unassembled WGS sequence"/>
</dbReference>
<evidence type="ECO:0000313" key="3">
    <source>
        <dbReference type="EnsemblMetazoa" id="GPAI010572-PA"/>
    </source>
</evidence>
<evidence type="ECO:0000313" key="4">
    <source>
        <dbReference type="Proteomes" id="UP000092445"/>
    </source>
</evidence>
<dbReference type="STRING" id="7398.A0A1A9ZCK0"/>
<keyword evidence="4" id="KW-1185">Reference proteome</keyword>
<feature type="region of interest" description="Disordered" evidence="1">
    <location>
        <begin position="249"/>
        <end position="296"/>
    </location>
</feature>
<dbReference type="VEuPathDB" id="VectorBase:GPAI010572"/>
<feature type="chain" id="PRO_5008402789" description="Sushi domain-containing protein" evidence="2">
    <location>
        <begin position="27"/>
        <end position="437"/>
    </location>
</feature>
<feature type="signal peptide" evidence="2">
    <location>
        <begin position="1"/>
        <end position="26"/>
    </location>
</feature>